<dbReference type="Pfam" id="PF00034">
    <property type="entry name" value="Cytochrom_C"/>
    <property type="match status" value="1"/>
</dbReference>
<dbReference type="GO" id="GO:0046872">
    <property type="term" value="F:metal ion binding"/>
    <property type="evidence" value="ECO:0007669"/>
    <property type="project" value="UniProtKB-KW"/>
</dbReference>
<sequence>MRRAVSILLVAALSGAAAAAPPEKARLCVACHGVEGLSVQPDAPNLAGQPEIYVRDQLRAYRSGKRTHEVMGVIAKPLTDAEIAELAAYYSAIAIELKKKP</sequence>
<evidence type="ECO:0000256" key="7">
    <source>
        <dbReference type="SAM" id="SignalP"/>
    </source>
</evidence>
<dbReference type="InterPro" id="IPR009056">
    <property type="entry name" value="Cyt_c-like_dom"/>
</dbReference>
<dbReference type="GO" id="GO:0020037">
    <property type="term" value="F:heme binding"/>
    <property type="evidence" value="ECO:0007669"/>
    <property type="project" value="InterPro"/>
</dbReference>
<dbReference type="KEGG" id="uru:DSM104443_01295"/>
<dbReference type="EMBL" id="CP053069">
    <property type="protein sequence ID" value="QJR10241.1"/>
    <property type="molecule type" value="Genomic_DNA"/>
</dbReference>
<evidence type="ECO:0000256" key="2">
    <source>
        <dbReference type="ARBA" id="ARBA00022617"/>
    </source>
</evidence>
<reference evidence="9 10" key="1">
    <citation type="submission" date="2020-04" db="EMBL/GenBank/DDBJ databases">
        <title>Usitatibacter rugosus gen. nov., sp. nov. and Usitatibacter palustris sp. nov., novel members of Usitatibacteraceae fam. nov. within the order Nitrosomonadales isolated from soil.</title>
        <authorList>
            <person name="Huber K.J."/>
            <person name="Neumann-Schaal M."/>
            <person name="Geppert A."/>
            <person name="Luckner M."/>
            <person name="Wanner G."/>
            <person name="Overmann J."/>
        </authorList>
    </citation>
    <scope>NUCLEOTIDE SEQUENCE [LARGE SCALE GENOMIC DNA]</scope>
    <source>
        <strain evidence="9 10">0125_3</strain>
    </source>
</reference>
<accession>A0A6M4GSM1</accession>
<evidence type="ECO:0000313" key="9">
    <source>
        <dbReference type="EMBL" id="QJR10241.1"/>
    </source>
</evidence>
<dbReference type="AlphaFoldDB" id="A0A6M4GSM1"/>
<dbReference type="InterPro" id="IPR050597">
    <property type="entry name" value="Cytochrome_c_Oxidase_Subunit"/>
</dbReference>
<gene>
    <name evidence="9" type="ORF">DSM104443_01295</name>
</gene>
<evidence type="ECO:0000256" key="5">
    <source>
        <dbReference type="ARBA" id="ARBA00023004"/>
    </source>
</evidence>
<dbReference type="RefSeq" id="WP_171090612.1">
    <property type="nucleotide sequence ID" value="NZ_CP053069.1"/>
</dbReference>
<name>A0A6M4GSM1_9PROT</name>
<keyword evidence="10" id="KW-1185">Reference proteome</keyword>
<dbReference type="Proteomes" id="UP000501534">
    <property type="component" value="Chromosome"/>
</dbReference>
<keyword evidence="2 6" id="KW-0349">Heme</keyword>
<feature type="chain" id="PRO_5026701281" description="Cytochrome c domain-containing protein" evidence="7">
    <location>
        <begin position="20"/>
        <end position="101"/>
    </location>
</feature>
<dbReference type="InterPro" id="IPR036909">
    <property type="entry name" value="Cyt_c-like_dom_sf"/>
</dbReference>
<protein>
    <recommendedName>
        <fullName evidence="8">Cytochrome c domain-containing protein</fullName>
    </recommendedName>
</protein>
<feature type="signal peptide" evidence="7">
    <location>
        <begin position="1"/>
        <end position="19"/>
    </location>
</feature>
<evidence type="ECO:0000256" key="4">
    <source>
        <dbReference type="ARBA" id="ARBA00022982"/>
    </source>
</evidence>
<feature type="domain" description="Cytochrome c" evidence="8">
    <location>
        <begin position="10"/>
        <end position="94"/>
    </location>
</feature>
<keyword evidence="5 6" id="KW-0408">Iron</keyword>
<dbReference type="PROSITE" id="PS51007">
    <property type="entry name" value="CYTC"/>
    <property type="match status" value="1"/>
</dbReference>
<proteinExistence type="predicted"/>
<evidence type="ECO:0000256" key="6">
    <source>
        <dbReference type="PROSITE-ProRule" id="PRU00433"/>
    </source>
</evidence>
<keyword evidence="1" id="KW-0813">Transport</keyword>
<keyword evidence="3 6" id="KW-0479">Metal-binding</keyword>
<evidence type="ECO:0000313" key="10">
    <source>
        <dbReference type="Proteomes" id="UP000501534"/>
    </source>
</evidence>
<evidence type="ECO:0000256" key="3">
    <source>
        <dbReference type="ARBA" id="ARBA00022723"/>
    </source>
</evidence>
<dbReference type="GO" id="GO:0009055">
    <property type="term" value="F:electron transfer activity"/>
    <property type="evidence" value="ECO:0007669"/>
    <property type="project" value="InterPro"/>
</dbReference>
<organism evidence="9 10">
    <name type="scientific">Usitatibacter rugosus</name>
    <dbReference type="NCBI Taxonomy" id="2732067"/>
    <lineage>
        <taxon>Bacteria</taxon>
        <taxon>Pseudomonadati</taxon>
        <taxon>Pseudomonadota</taxon>
        <taxon>Betaproteobacteria</taxon>
        <taxon>Nitrosomonadales</taxon>
        <taxon>Usitatibacteraceae</taxon>
        <taxon>Usitatibacter</taxon>
    </lineage>
</organism>
<keyword evidence="7" id="KW-0732">Signal</keyword>
<dbReference type="PANTHER" id="PTHR33751">
    <property type="entry name" value="CBB3-TYPE CYTOCHROME C OXIDASE SUBUNIT FIXP"/>
    <property type="match status" value="1"/>
</dbReference>
<keyword evidence="4" id="KW-0249">Electron transport</keyword>
<evidence type="ECO:0000259" key="8">
    <source>
        <dbReference type="PROSITE" id="PS51007"/>
    </source>
</evidence>
<dbReference type="PANTHER" id="PTHR33751:SF9">
    <property type="entry name" value="CYTOCHROME C4"/>
    <property type="match status" value="1"/>
</dbReference>
<evidence type="ECO:0000256" key="1">
    <source>
        <dbReference type="ARBA" id="ARBA00022448"/>
    </source>
</evidence>
<dbReference type="SUPFAM" id="SSF46626">
    <property type="entry name" value="Cytochrome c"/>
    <property type="match status" value="1"/>
</dbReference>
<dbReference type="Gene3D" id="1.10.760.10">
    <property type="entry name" value="Cytochrome c-like domain"/>
    <property type="match status" value="1"/>
</dbReference>